<keyword evidence="2" id="KW-1185">Reference proteome</keyword>
<dbReference type="EMBL" id="LHQQ01000631">
    <property type="protein sequence ID" value="KOS36178.1"/>
    <property type="molecule type" value="Genomic_DNA"/>
</dbReference>
<gene>
    <name evidence="1" type="ORF">ACN38_g13105</name>
</gene>
<reference evidence="1 2" key="1">
    <citation type="submission" date="2015-08" db="EMBL/GenBank/DDBJ databases">
        <title>Genome sequencing of Penicillium nordicum.</title>
        <authorList>
            <person name="Nguyen H.D."/>
            <person name="Seifert K.A."/>
        </authorList>
    </citation>
    <scope>NUCLEOTIDE SEQUENCE [LARGE SCALE GENOMIC DNA]</scope>
    <source>
        <strain evidence="1 2">DAOMC 185683</strain>
    </source>
</reference>
<feature type="non-terminal residue" evidence="1">
    <location>
        <position position="49"/>
    </location>
</feature>
<dbReference type="AlphaFoldDB" id="A0A0M8NPM6"/>
<sequence length="49" mass="5455">MHLRKALSIWGGVLNSQACMYDCLLQTEPSFVCYLLFATIEQCSDGLQG</sequence>
<comment type="caution">
    <text evidence="1">The sequence shown here is derived from an EMBL/GenBank/DDBJ whole genome shotgun (WGS) entry which is preliminary data.</text>
</comment>
<dbReference type="Proteomes" id="UP000037696">
    <property type="component" value="Unassembled WGS sequence"/>
</dbReference>
<evidence type="ECO:0000313" key="2">
    <source>
        <dbReference type="Proteomes" id="UP000037696"/>
    </source>
</evidence>
<organism evidence="1 2">
    <name type="scientific">Penicillium nordicum</name>
    <dbReference type="NCBI Taxonomy" id="229535"/>
    <lineage>
        <taxon>Eukaryota</taxon>
        <taxon>Fungi</taxon>
        <taxon>Dikarya</taxon>
        <taxon>Ascomycota</taxon>
        <taxon>Pezizomycotina</taxon>
        <taxon>Eurotiomycetes</taxon>
        <taxon>Eurotiomycetidae</taxon>
        <taxon>Eurotiales</taxon>
        <taxon>Aspergillaceae</taxon>
        <taxon>Penicillium</taxon>
    </lineage>
</organism>
<name>A0A0M8NPM6_9EURO</name>
<protein>
    <submittedName>
        <fullName evidence="1">Uncharacterized protein</fullName>
    </submittedName>
</protein>
<proteinExistence type="predicted"/>
<evidence type="ECO:0000313" key="1">
    <source>
        <dbReference type="EMBL" id="KOS36178.1"/>
    </source>
</evidence>
<accession>A0A0M8NPM6</accession>